<sequence length="97" mass="11446">MARNNGKRYDEAFKIETVKYIRENQKSVAQVAREVDVNENTLHGWVKKYGQQPEIKAVQSFSSEEAEFRALQKEIRDLKEENEILKKAMHYFAKSPR</sequence>
<dbReference type="RefSeq" id="WP_061794459.1">
    <property type="nucleotide sequence ID" value="NZ_LDGM01000046.1"/>
</dbReference>
<dbReference type="AlphaFoldDB" id="A0A380Y040"/>
<dbReference type="PANTHER" id="PTHR33215:SF13">
    <property type="entry name" value="PROTEIN DISTAL ANTENNA"/>
    <property type="match status" value="1"/>
</dbReference>
<dbReference type="SUPFAM" id="SSF46689">
    <property type="entry name" value="Homeodomain-like"/>
    <property type="match status" value="1"/>
</dbReference>
<reference evidence="1 2" key="1">
    <citation type="journal article" date="2020" name="G3 (Bethesda)">
        <title>Whole Genome Sequencing and Comparative Genomics of Two Nematicidal Bacillus Strains Reveals a Wide Range of Possible Virulence Factors.</title>
        <authorList>
            <person name="Susic N."/>
            <person name="Janezic S."/>
            <person name="Rupnik M."/>
            <person name="Geric Stare B."/>
        </authorList>
    </citation>
    <scope>NUCLEOTIDE SEQUENCE [LARGE SCALE GENOMIC DNA]</scope>
    <source>
        <strain evidence="1 2">I-1582</strain>
    </source>
</reference>
<dbReference type="InterPro" id="IPR009057">
    <property type="entry name" value="Homeodomain-like_sf"/>
</dbReference>
<dbReference type="PANTHER" id="PTHR33215">
    <property type="entry name" value="PROTEIN DISTAL ANTENNA"/>
    <property type="match status" value="1"/>
</dbReference>
<accession>A0A380Y040</accession>
<gene>
    <name evidence="1" type="ORF">KIS1582_4493</name>
</gene>
<dbReference type="GO" id="GO:0006313">
    <property type="term" value="P:DNA transposition"/>
    <property type="evidence" value="ECO:0007669"/>
    <property type="project" value="InterPro"/>
</dbReference>
<dbReference type="Pfam" id="PF01527">
    <property type="entry name" value="HTH_Tnp_1"/>
    <property type="match status" value="1"/>
</dbReference>
<proteinExistence type="predicted"/>
<protein>
    <submittedName>
        <fullName evidence="1">Transposase IS3/IS911</fullName>
    </submittedName>
</protein>
<name>A0A380Y040_CYTFI</name>
<organism evidence="1 2">
    <name type="scientific">Cytobacillus firmus</name>
    <name type="common">Bacillus firmus</name>
    <dbReference type="NCBI Taxonomy" id="1399"/>
    <lineage>
        <taxon>Bacteria</taxon>
        <taxon>Bacillati</taxon>
        <taxon>Bacillota</taxon>
        <taxon>Bacilli</taxon>
        <taxon>Bacillales</taxon>
        <taxon>Bacillaceae</taxon>
        <taxon>Cytobacillus</taxon>
    </lineage>
</organism>
<dbReference type="GO" id="GO:0004803">
    <property type="term" value="F:transposase activity"/>
    <property type="evidence" value="ECO:0007669"/>
    <property type="project" value="InterPro"/>
</dbReference>
<evidence type="ECO:0000313" key="2">
    <source>
        <dbReference type="Proteomes" id="UP000465778"/>
    </source>
</evidence>
<evidence type="ECO:0000313" key="1">
    <source>
        <dbReference type="EMBL" id="KAF0821760.1"/>
    </source>
</evidence>
<dbReference type="Gene3D" id="1.10.10.60">
    <property type="entry name" value="Homeodomain-like"/>
    <property type="match status" value="1"/>
</dbReference>
<dbReference type="GO" id="GO:0003677">
    <property type="term" value="F:DNA binding"/>
    <property type="evidence" value="ECO:0007669"/>
    <property type="project" value="InterPro"/>
</dbReference>
<dbReference type="InterPro" id="IPR051839">
    <property type="entry name" value="RD_transcriptional_regulator"/>
</dbReference>
<dbReference type="Proteomes" id="UP000465778">
    <property type="component" value="Unassembled WGS sequence"/>
</dbReference>
<dbReference type="EMBL" id="VDEM01000084">
    <property type="protein sequence ID" value="KAF0821760.1"/>
    <property type="molecule type" value="Genomic_DNA"/>
</dbReference>
<dbReference type="InterPro" id="IPR002514">
    <property type="entry name" value="Transposase_8"/>
</dbReference>
<comment type="caution">
    <text evidence="1">The sequence shown here is derived from an EMBL/GenBank/DDBJ whole genome shotgun (WGS) entry which is preliminary data.</text>
</comment>